<keyword evidence="3" id="KW-1185">Reference proteome</keyword>
<accession>D2AU32</accession>
<sequence length="355" mass="36506">MTMRVLLPALAAGAATLPAGAAALPARAEPPAAVRDLAIRSITLDPEAPVVGPAGTVRLVIEVVARGVSGPRGMTVQVEPGAPPESGTGSLPGAVIQTVSGTGSLPGVVTQAVSGTGSLPGVVTQAVSGTGSLPGVVTQAVSGTGSLPGAVPQTVSVPVSEPDAGTAQIPVSPALTYLTPPGPASRVPAASGRARRHATGPAARAAGEWETWRFQPEKRLSRWYPAGRWTVAVTARGADGGTVTEYAGFWLKREAKFSAVQAARKAAGVEVRGVLNRVDPQGYLDYAPFPGQTVEILHRATGQEEWTETAEATTDLQGHFLQTVTGRQGGEWRARFAGTGHYALRHSRVHEASRR</sequence>
<protein>
    <submittedName>
        <fullName evidence="2">Uncharacterized protein</fullName>
    </submittedName>
</protein>
<name>D2AU32_STRRD</name>
<dbReference type="EMBL" id="CP001814">
    <property type="protein sequence ID" value="ACZ88687.1"/>
    <property type="molecule type" value="Genomic_DNA"/>
</dbReference>
<gene>
    <name evidence="2" type="ordered locus">Sros_5952</name>
</gene>
<evidence type="ECO:0000313" key="2">
    <source>
        <dbReference type="EMBL" id="ACZ88687.1"/>
    </source>
</evidence>
<dbReference type="AlphaFoldDB" id="D2AU32"/>
<feature type="signal peptide" evidence="1">
    <location>
        <begin position="1"/>
        <end position="21"/>
    </location>
</feature>
<proteinExistence type="predicted"/>
<evidence type="ECO:0000313" key="3">
    <source>
        <dbReference type="Proteomes" id="UP000002029"/>
    </source>
</evidence>
<keyword evidence="1" id="KW-0732">Signal</keyword>
<dbReference type="KEGG" id="sro:Sros_5952"/>
<dbReference type="Proteomes" id="UP000002029">
    <property type="component" value="Chromosome"/>
</dbReference>
<evidence type="ECO:0000256" key="1">
    <source>
        <dbReference type="SAM" id="SignalP"/>
    </source>
</evidence>
<feature type="chain" id="PRO_5039573577" evidence="1">
    <location>
        <begin position="22"/>
        <end position="355"/>
    </location>
</feature>
<dbReference type="HOGENOM" id="CLU_933626_0_0_11"/>
<reference evidence="2 3" key="1">
    <citation type="journal article" date="2010" name="Stand. Genomic Sci.">
        <title>Complete genome sequence of Streptosporangium roseum type strain (NI 9100).</title>
        <authorList>
            <person name="Nolan M."/>
            <person name="Sikorski J."/>
            <person name="Jando M."/>
            <person name="Lucas S."/>
            <person name="Lapidus A."/>
            <person name="Glavina Del Rio T."/>
            <person name="Chen F."/>
            <person name="Tice H."/>
            <person name="Pitluck S."/>
            <person name="Cheng J.F."/>
            <person name="Chertkov O."/>
            <person name="Sims D."/>
            <person name="Meincke L."/>
            <person name="Brettin T."/>
            <person name="Han C."/>
            <person name="Detter J.C."/>
            <person name="Bruce D."/>
            <person name="Goodwin L."/>
            <person name="Land M."/>
            <person name="Hauser L."/>
            <person name="Chang Y.J."/>
            <person name="Jeffries C.D."/>
            <person name="Ivanova N."/>
            <person name="Mavromatis K."/>
            <person name="Mikhailova N."/>
            <person name="Chen A."/>
            <person name="Palaniappan K."/>
            <person name="Chain P."/>
            <person name="Rohde M."/>
            <person name="Goker M."/>
            <person name="Bristow J."/>
            <person name="Eisen J.A."/>
            <person name="Markowitz V."/>
            <person name="Hugenholtz P."/>
            <person name="Kyrpides N.C."/>
            <person name="Klenk H.P."/>
        </authorList>
    </citation>
    <scope>NUCLEOTIDE SEQUENCE [LARGE SCALE GENOMIC DNA]</scope>
    <source>
        <strain evidence="3">ATCC 12428 / DSM 43021 / JCM 3005 / NI 9100</strain>
    </source>
</reference>
<dbReference type="eggNOG" id="COG3266">
    <property type="taxonomic scope" value="Bacteria"/>
</dbReference>
<organism evidence="2 3">
    <name type="scientific">Streptosporangium roseum (strain ATCC 12428 / DSM 43021 / JCM 3005 / KCTC 9067 / NCIMB 10171 / NRRL 2505 / NI 9100)</name>
    <dbReference type="NCBI Taxonomy" id="479432"/>
    <lineage>
        <taxon>Bacteria</taxon>
        <taxon>Bacillati</taxon>
        <taxon>Actinomycetota</taxon>
        <taxon>Actinomycetes</taxon>
        <taxon>Streptosporangiales</taxon>
        <taxon>Streptosporangiaceae</taxon>
        <taxon>Streptosporangium</taxon>
    </lineage>
</organism>